<evidence type="ECO:0000313" key="1">
    <source>
        <dbReference type="EMBL" id="TCO86545.1"/>
    </source>
</evidence>
<evidence type="ECO:0008006" key="3">
    <source>
        <dbReference type="Google" id="ProtNLM"/>
    </source>
</evidence>
<gene>
    <name evidence="1" type="ORF">EV212_101336</name>
</gene>
<dbReference type="Proteomes" id="UP000295711">
    <property type="component" value="Unassembled WGS sequence"/>
</dbReference>
<comment type="caution">
    <text evidence="1">The sequence shown here is derived from an EMBL/GenBank/DDBJ whole genome shotgun (WGS) entry which is preliminary data.</text>
</comment>
<accession>A0A4R2LJE7</accession>
<reference evidence="1 2" key="1">
    <citation type="submission" date="2019-03" db="EMBL/GenBank/DDBJ databases">
        <title>Genomic Encyclopedia of Type Strains, Phase IV (KMG-IV): sequencing the most valuable type-strain genomes for metagenomic binning, comparative biology and taxonomic classification.</title>
        <authorList>
            <person name="Goeker M."/>
        </authorList>
    </citation>
    <scope>NUCLEOTIDE SEQUENCE [LARGE SCALE GENOMIC DNA]</scope>
    <source>
        <strain evidence="1 2">DSM 28559</strain>
    </source>
</reference>
<protein>
    <recommendedName>
        <fullName evidence="3">Double zinc ribbon protein</fullName>
    </recommendedName>
</protein>
<dbReference type="RefSeq" id="WP_243115427.1">
    <property type="nucleotide sequence ID" value="NZ_JANKAQ010000002.1"/>
</dbReference>
<dbReference type="AlphaFoldDB" id="A0A4R2LJE7"/>
<name>A0A4R2LJE7_9FIRM</name>
<sequence>MSLIKCPECGKDVSNLSEKCIHCGYPLQGQLKYKSYKVIKKEKEEKRKKELEEKQEKLRSTLHCPYCGSLDVRRNMGFMGGHSLFVPSASIGKNWRCKNCGSYF</sequence>
<proteinExistence type="predicted"/>
<keyword evidence="2" id="KW-1185">Reference proteome</keyword>
<evidence type="ECO:0000313" key="2">
    <source>
        <dbReference type="Proteomes" id="UP000295711"/>
    </source>
</evidence>
<organism evidence="1 2">
    <name type="scientific">Frisingicoccus caecimuris</name>
    <dbReference type="NCBI Taxonomy" id="1796636"/>
    <lineage>
        <taxon>Bacteria</taxon>
        <taxon>Bacillati</taxon>
        <taxon>Bacillota</taxon>
        <taxon>Clostridia</taxon>
        <taxon>Lachnospirales</taxon>
        <taxon>Lachnospiraceae</taxon>
        <taxon>Frisingicoccus</taxon>
    </lineage>
</organism>
<dbReference type="EMBL" id="SLXA01000001">
    <property type="protein sequence ID" value="TCO86545.1"/>
    <property type="molecule type" value="Genomic_DNA"/>
</dbReference>